<keyword evidence="3" id="KW-0106">Calcium</keyword>
<accession>A0AAV6L1U7</accession>
<dbReference type="InterPro" id="IPR018247">
    <property type="entry name" value="EF_Hand_1_Ca_BS"/>
</dbReference>
<comment type="caution">
    <text evidence="5">The sequence shown here is derived from an EMBL/GenBank/DDBJ whole genome shotgun (WGS) entry which is preliminary data.</text>
</comment>
<sequence length="358" mass="41647">MSKAVVCTFLAATAFTLFIVCFQSNKTIHRHHRPHGLGRRLGYKVLPPLFDPLVVKIERFVEEKGLNDWKTATHWENLPVPKELDQEGVADFLSDEGTLNITLRLTYLFPSLDKNPEDGFVESRELEAWIMQQANDRLTFRAGKELASRDQDGDGAISFREYFPHFTNKDIERNGMGHGEAGWWKEQFRNADVDQNGLLNFTEFKDFLYPEDSNNEEIHKWLLREKIEPIDYDHDDKLNLEEFRNGAYDNYKNYVEFESGGANVPSPEEMFETLDVKKDKLLGVEELKPILQYLSPGELSYAKYYASYLLHEAGADDDKDGKLTLHEMINHEYIFYSTVYDDTDFDDDDDEDLDHEEL</sequence>
<organism evidence="5 6">
    <name type="scientific">Rhododendron griersonianum</name>
    <dbReference type="NCBI Taxonomy" id="479676"/>
    <lineage>
        <taxon>Eukaryota</taxon>
        <taxon>Viridiplantae</taxon>
        <taxon>Streptophyta</taxon>
        <taxon>Embryophyta</taxon>
        <taxon>Tracheophyta</taxon>
        <taxon>Spermatophyta</taxon>
        <taxon>Magnoliopsida</taxon>
        <taxon>eudicotyledons</taxon>
        <taxon>Gunneridae</taxon>
        <taxon>Pentapetalae</taxon>
        <taxon>asterids</taxon>
        <taxon>Ericales</taxon>
        <taxon>Ericaceae</taxon>
        <taxon>Ericoideae</taxon>
        <taxon>Rhodoreae</taxon>
        <taxon>Rhododendron</taxon>
    </lineage>
</organism>
<dbReference type="InterPro" id="IPR002048">
    <property type="entry name" value="EF_hand_dom"/>
</dbReference>
<dbReference type="Pfam" id="PF13202">
    <property type="entry name" value="EF-hand_5"/>
    <property type="match status" value="1"/>
</dbReference>
<dbReference type="InterPro" id="IPR011992">
    <property type="entry name" value="EF-hand-dom_pair"/>
</dbReference>
<dbReference type="PROSITE" id="PS00018">
    <property type="entry name" value="EF_HAND_1"/>
    <property type="match status" value="3"/>
</dbReference>
<evidence type="ECO:0000256" key="1">
    <source>
        <dbReference type="ARBA" id="ARBA00022723"/>
    </source>
</evidence>
<gene>
    <name evidence="5" type="ORF">RHGRI_008731</name>
</gene>
<dbReference type="Gene3D" id="1.10.238.10">
    <property type="entry name" value="EF-hand"/>
    <property type="match status" value="3"/>
</dbReference>
<evidence type="ECO:0000313" key="6">
    <source>
        <dbReference type="Proteomes" id="UP000823749"/>
    </source>
</evidence>
<dbReference type="EMBL" id="JACTNZ010000003">
    <property type="protein sequence ID" value="KAG5558876.1"/>
    <property type="molecule type" value="Genomic_DNA"/>
</dbReference>
<dbReference type="PROSITE" id="PS50222">
    <property type="entry name" value="EF_HAND_2"/>
    <property type="match status" value="1"/>
</dbReference>
<dbReference type="SMART" id="SM00054">
    <property type="entry name" value="EFh"/>
    <property type="match status" value="2"/>
</dbReference>
<dbReference type="PANTHER" id="PTHR10827:SF98">
    <property type="entry name" value="45 KDA CALCIUM-BINDING PROTEIN"/>
    <property type="match status" value="1"/>
</dbReference>
<proteinExistence type="predicted"/>
<dbReference type="Proteomes" id="UP000823749">
    <property type="component" value="Chromosome 3"/>
</dbReference>
<evidence type="ECO:0000313" key="5">
    <source>
        <dbReference type="EMBL" id="KAG5558876.1"/>
    </source>
</evidence>
<keyword evidence="1" id="KW-0479">Metal-binding</keyword>
<feature type="domain" description="EF-hand" evidence="4">
    <location>
        <begin position="179"/>
        <end position="214"/>
    </location>
</feature>
<evidence type="ECO:0000256" key="2">
    <source>
        <dbReference type="ARBA" id="ARBA00022737"/>
    </source>
</evidence>
<evidence type="ECO:0000256" key="3">
    <source>
        <dbReference type="ARBA" id="ARBA00022837"/>
    </source>
</evidence>
<dbReference type="GO" id="GO:0005783">
    <property type="term" value="C:endoplasmic reticulum"/>
    <property type="evidence" value="ECO:0007669"/>
    <property type="project" value="TreeGrafter"/>
</dbReference>
<keyword evidence="6" id="KW-1185">Reference proteome</keyword>
<name>A0AAV6L1U7_9ERIC</name>
<keyword evidence="2" id="KW-0677">Repeat</keyword>
<dbReference type="PANTHER" id="PTHR10827">
    <property type="entry name" value="RETICULOCALBIN"/>
    <property type="match status" value="1"/>
</dbReference>
<dbReference type="GO" id="GO:0005509">
    <property type="term" value="F:calcium ion binding"/>
    <property type="evidence" value="ECO:0007669"/>
    <property type="project" value="InterPro"/>
</dbReference>
<dbReference type="SUPFAM" id="SSF47473">
    <property type="entry name" value="EF-hand"/>
    <property type="match status" value="2"/>
</dbReference>
<protein>
    <recommendedName>
        <fullName evidence="4">EF-hand domain-containing protein</fullName>
    </recommendedName>
</protein>
<evidence type="ECO:0000259" key="4">
    <source>
        <dbReference type="PROSITE" id="PS50222"/>
    </source>
</evidence>
<dbReference type="AlphaFoldDB" id="A0AAV6L1U7"/>
<reference evidence="5" key="1">
    <citation type="submission" date="2020-08" db="EMBL/GenBank/DDBJ databases">
        <title>Plant Genome Project.</title>
        <authorList>
            <person name="Zhang R.-G."/>
        </authorList>
    </citation>
    <scope>NUCLEOTIDE SEQUENCE</scope>
    <source>
        <strain evidence="5">WSP0</strain>
        <tissue evidence="5">Leaf</tissue>
    </source>
</reference>